<comment type="caution">
    <text evidence="1">The sequence shown here is derived from an EMBL/GenBank/DDBJ whole genome shotgun (WGS) entry which is preliminary data.</text>
</comment>
<keyword evidence="2" id="KW-1185">Reference proteome</keyword>
<dbReference type="Proteomes" id="UP001057402">
    <property type="component" value="Chromosome 7"/>
</dbReference>
<sequence length="406" mass="45711">MPYVPPHLRRHSRDGHVPTPSSLALLFNRNLSLRSSNSNRHAAGKIVYANSAVHEWFPVGLSPRQNILSSVTLRPVSIHAVDRRTADGVSSLVLLPLGPSEEATVGNPWCLITELVLPHLVSSFRALRSVGEIEYETKIKPDLVARFGKIVFHGSSTMMAKDARTWVSESSLRNSRRTFYTNVPCAYTKDVTDAVVPMIGVELEDEKDVYHVKLSDKLRPDVTVSCKCRLVKEEQKMEVYKVELNSVRQMVVDISCIQKDLDLRLMLCAKRTMKALSEEELTAITNLIGSATVDPDVMGGLRWPLGKNSSGSNRYDVVGVWHITSKCYRSTSYKLKVRQADRFDFLRSIGEATSEVTLKMGEITRVLWDRNLEADAISDMLRKSLKLIWEHFLQCKYPVLEEVAPA</sequence>
<accession>A0ACB9P0Q2</accession>
<gene>
    <name evidence="1" type="ORF">MLD38_025491</name>
</gene>
<evidence type="ECO:0000313" key="2">
    <source>
        <dbReference type="Proteomes" id="UP001057402"/>
    </source>
</evidence>
<evidence type="ECO:0000313" key="1">
    <source>
        <dbReference type="EMBL" id="KAI4340681.1"/>
    </source>
</evidence>
<organism evidence="1 2">
    <name type="scientific">Melastoma candidum</name>
    <dbReference type="NCBI Taxonomy" id="119954"/>
    <lineage>
        <taxon>Eukaryota</taxon>
        <taxon>Viridiplantae</taxon>
        <taxon>Streptophyta</taxon>
        <taxon>Embryophyta</taxon>
        <taxon>Tracheophyta</taxon>
        <taxon>Spermatophyta</taxon>
        <taxon>Magnoliopsida</taxon>
        <taxon>eudicotyledons</taxon>
        <taxon>Gunneridae</taxon>
        <taxon>Pentapetalae</taxon>
        <taxon>rosids</taxon>
        <taxon>malvids</taxon>
        <taxon>Myrtales</taxon>
        <taxon>Melastomataceae</taxon>
        <taxon>Melastomatoideae</taxon>
        <taxon>Melastomateae</taxon>
        <taxon>Melastoma</taxon>
    </lineage>
</organism>
<proteinExistence type="predicted"/>
<protein>
    <submittedName>
        <fullName evidence="1">Uncharacterized protein</fullName>
    </submittedName>
</protein>
<reference evidence="2" key="1">
    <citation type="journal article" date="2023" name="Front. Plant Sci.">
        <title>Chromosomal-level genome assembly of Melastoma candidum provides insights into trichome evolution.</title>
        <authorList>
            <person name="Zhong Y."/>
            <person name="Wu W."/>
            <person name="Sun C."/>
            <person name="Zou P."/>
            <person name="Liu Y."/>
            <person name="Dai S."/>
            <person name="Zhou R."/>
        </authorList>
    </citation>
    <scope>NUCLEOTIDE SEQUENCE [LARGE SCALE GENOMIC DNA]</scope>
</reference>
<name>A0ACB9P0Q2_9MYRT</name>
<dbReference type="EMBL" id="CM042886">
    <property type="protein sequence ID" value="KAI4340681.1"/>
    <property type="molecule type" value="Genomic_DNA"/>
</dbReference>